<name>A0AAW2U4A3_9LAMI</name>
<feature type="compositionally biased region" description="Acidic residues" evidence="1">
    <location>
        <begin position="28"/>
        <end position="57"/>
    </location>
</feature>
<proteinExistence type="predicted"/>
<feature type="compositionally biased region" description="Basic and acidic residues" evidence="1">
    <location>
        <begin position="80"/>
        <end position="94"/>
    </location>
</feature>
<accession>A0AAW2U4A3</accession>
<feature type="compositionally biased region" description="Basic and acidic residues" evidence="1">
    <location>
        <begin position="58"/>
        <end position="69"/>
    </location>
</feature>
<evidence type="ECO:0000256" key="1">
    <source>
        <dbReference type="SAM" id="MobiDB-lite"/>
    </source>
</evidence>
<reference evidence="2" key="2">
    <citation type="journal article" date="2024" name="Plant">
        <title>Genomic evolution and insights into agronomic trait innovations of Sesamum species.</title>
        <authorList>
            <person name="Miao H."/>
            <person name="Wang L."/>
            <person name="Qu L."/>
            <person name="Liu H."/>
            <person name="Sun Y."/>
            <person name="Le M."/>
            <person name="Wang Q."/>
            <person name="Wei S."/>
            <person name="Zheng Y."/>
            <person name="Lin W."/>
            <person name="Duan Y."/>
            <person name="Cao H."/>
            <person name="Xiong S."/>
            <person name="Wang X."/>
            <person name="Wei L."/>
            <person name="Li C."/>
            <person name="Ma Q."/>
            <person name="Ju M."/>
            <person name="Zhao R."/>
            <person name="Li G."/>
            <person name="Mu C."/>
            <person name="Tian Q."/>
            <person name="Mei H."/>
            <person name="Zhang T."/>
            <person name="Gao T."/>
            <person name="Zhang H."/>
        </authorList>
    </citation>
    <scope>NUCLEOTIDE SEQUENCE</scope>
    <source>
        <strain evidence="2">KEN1</strain>
    </source>
</reference>
<dbReference type="PANTHER" id="PTHR31973:SF187">
    <property type="entry name" value="MUTATOR TRANSPOSASE MUDRA PROTEIN"/>
    <property type="match status" value="1"/>
</dbReference>
<protein>
    <submittedName>
        <fullName evidence="2">Uncharacterized protein</fullName>
    </submittedName>
</protein>
<dbReference type="PANTHER" id="PTHR31973">
    <property type="entry name" value="POLYPROTEIN, PUTATIVE-RELATED"/>
    <property type="match status" value="1"/>
</dbReference>
<feature type="region of interest" description="Disordered" evidence="1">
    <location>
        <begin position="28"/>
        <end position="110"/>
    </location>
</feature>
<organism evidence="2">
    <name type="scientific">Sesamum latifolium</name>
    <dbReference type="NCBI Taxonomy" id="2727402"/>
    <lineage>
        <taxon>Eukaryota</taxon>
        <taxon>Viridiplantae</taxon>
        <taxon>Streptophyta</taxon>
        <taxon>Embryophyta</taxon>
        <taxon>Tracheophyta</taxon>
        <taxon>Spermatophyta</taxon>
        <taxon>Magnoliopsida</taxon>
        <taxon>eudicotyledons</taxon>
        <taxon>Gunneridae</taxon>
        <taxon>Pentapetalae</taxon>
        <taxon>asterids</taxon>
        <taxon>lamiids</taxon>
        <taxon>Lamiales</taxon>
        <taxon>Pedaliaceae</taxon>
        <taxon>Sesamum</taxon>
    </lineage>
</organism>
<evidence type="ECO:0000313" key="2">
    <source>
        <dbReference type="EMBL" id="KAL0411649.1"/>
    </source>
</evidence>
<gene>
    <name evidence="2" type="ORF">Slati_3754600</name>
</gene>
<dbReference type="EMBL" id="JACGWN010000013">
    <property type="protein sequence ID" value="KAL0411649.1"/>
    <property type="molecule type" value="Genomic_DNA"/>
</dbReference>
<reference evidence="2" key="1">
    <citation type="submission" date="2020-06" db="EMBL/GenBank/DDBJ databases">
        <authorList>
            <person name="Li T."/>
            <person name="Hu X."/>
            <person name="Zhang T."/>
            <person name="Song X."/>
            <person name="Zhang H."/>
            <person name="Dai N."/>
            <person name="Sheng W."/>
            <person name="Hou X."/>
            <person name="Wei L."/>
        </authorList>
    </citation>
    <scope>NUCLEOTIDE SEQUENCE</scope>
    <source>
        <strain evidence="2">KEN1</strain>
        <tissue evidence="2">Leaf</tissue>
    </source>
</reference>
<comment type="caution">
    <text evidence="2">The sequence shown here is derived from an EMBL/GenBank/DDBJ whole genome shotgun (WGS) entry which is preliminary data.</text>
</comment>
<sequence length="284" mass="31781">MDISNDNNVLNMFGRNANRVVFDVFVELAEEEGESGDESGDESEDESREEFGDESEDESRKVFVDKTGETNDQLSGDEMSDYKSYNHCESKNQSDSELEDDPLKGSLNRDGCMLPSETGSKIKLEKDGVTFQVKTYVPNHTCVRSDPTSEASADWIATKIESVLRENSGMKTRGIRNELKRFGVNPQYMQIYRAKKKALESIEGSYIESFGKMPYYANLVLKKNEGSVVTLQCDVDELEVIPSAPVFKRFFLGLSALRDGFLEGCSPFLGFDGCHSKGPFEGCY</sequence>
<dbReference type="AlphaFoldDB" id="A0AAW2U4A3"/>